<dbReference type="SMART" id="SM00382">
    <property type="entry name" value="AAA"/>
    <property type="match status" value="1"/>
</dbReference>
<dbReference type="PANTHER" id="PTHR23077">
    <property type="entry name" value="AAA-FAMILY ATPASE"/>
    <property type="match status" value="1"/>
</dbReference>
<keyword evidence="4" id="KW-1185">Reference proteome</keyword>
<feature type="region of interest" description="Disordered" evidence="1">
    <location>
        <begin position="306"/>
        <end position="327"/>
    </location>
</feature>
<organism evidence="3 4">
    <name type="scientific">Cyanidium caldarium</name>
    <name type="common">Red alga</name>
    <dbReference type="NCBI Taxonomy" id="2771"/>
    <lineage>
        <taxon>Eukaryota</taxon>
        <taxon>Rhodophyta</taxon>
        <taxon>Bangiophyceae</taxon>
        <taxon>Cyanidiales</taxon>
        <taxon>Cyanidiaceae</taxon>
        <taxon>Cyanidium</taxon>
    </lineage>
</organism>
<gene>
    <name evidence="3" type="ORF">CDCA_CDCA09G2699</name>
</gene>
<dbReference type="EMBL" id="JANCYW010000009">
    <property type="protein sequence ID" value="KAK4536674.1"/>
    <property type="molecule type" value="Genomic_DNA"/>
</dbReference>
<reference evidence="3 4" key="1">
    <citation type="submission" date="2022-07" db="EMBL/GenBank/DDBJ databases">
        <title>Genome-wide signatures of adaptation to extreme environments.</title>
        <authorList>
            <person name="Cho C.H."/>
            <person name="Yoon H.S."/>
        </authorList>
    </citation>
    <scope>NUCLEOTIDE SEQUENCE [LARGE SCALE GENOMIC DNA]</scope>
    <source>
        <strain evidence="3 4">DBV 063 E5</strain>
    </source>
</reference>
<evidence type="ECO:0000313" key="4">
    <source>
        <dbReference type="Proteomes" id="UP001301350"/>
    </source>
</evidence>
<dbReference type="InterPro" id="IPR027417">
    <property type="entry name" value="P-loop_NTPase"/>
</dbReference>
<sequence>MSEETIELLALTDFPGGNLASSTDRPVPSQVLRTSLTWKQALCQSGQQVTPTDQVCVRIHGYEVVARVLGLLPEKLLSGRVTEATQVIYRPSDGWILPEASWPTAARAIADDPSFSLLQEMVAEDREWSGPLWIQCPSVHYVHEALRQTLATNASLLFLRVTAAELWCNTEDNDAYAYLCRLAQTVRALQPCFLVIDDFDLLVSRHPHSGVAGALERVREQVTHRLILVHAGTETPQHPVVEALLADGGRRMQLAPPFTSVEQALALADALDTDKEGDVWPPPDRELLRQQWRWWTAADLLLRRRPTMDTKAPAPAPDPSPDADDSLVYDPPEPAATTLHRLVQSLSVPYDALRKSPLGCPVGALLYGPPGCGKTALMRHLQRQHPRPSFTVLGAPDLARGLVGASERRLHTAITQALQQRTPTVIFIDEADALFPGRQVSGSGLARLAGVLLEQLDALRQASRRGSRVLLVLATNRPWQLDEALLFGDKLDEAVYLPLPDAAARRRLLHRLQESVTKEEEEEEEEMVRASAGLSYADLAGWARRAALDGTRVSSEQLQTAWRSVSDPEVRQFARFQRQMQQRRHRLQFPSD</sequence>
<dbReference type="InterPro" id="IPR003593">
    <property type="entry name" value="AAA+_ATPase"/>
</dbReference>
<dbReference type="InterPro" id="IPR050168">
    <property type="entry name" value="AAA_ATPase_domain"/>
</dbReference>
<dbReference type="PANTHER" id="PTHR23077:SF117">
    <property type="entry name" value="AAA+ ATPASE DOMAIN-CONTAINING PROTEIN"/>
    <property type="match status" value="1"/>
</dbReference>
<dbReference type="Gene3D" id="3.40.50.300">
    <property type="entry name" value="P-loop containing nucleotide triphosphate hydrolases"/>
    <property type="match status" value="1"/>
</dbReference>
<protein>
    <recommendedName>
        <fullName evidence="2">AAA+ ATPase domain-containing protein</fullName>
    </recommendedName>
</protein>
<dbReference type="InterPro" id="IPR003959">
    <property type="entry name" value="ATPase_AAA_core"/>
</dbReference>
<dbReference type="Gene3D" id="1.10.8.60">
    <property type="match status" value="1"/>
</dbReference>
<dbReference type="SUPFAM" id="SSF52540">
    <property type="entry name" value="P-loop containing nucleoside triphosphate hydrolases"/>
    <property type="match status" value="1"/>
</dbReference>
<comment type="caution">
    <text evidence="3">The sequence shown here is derived from an EMBL/GenBank/DDBJ whole genome shotgun (WGS) entry which is preliminary data.</text>
</comment>
<proteinExistence type="predicted"/>
<evidence type="ECO:0000313" key="3">
    <source>
        <dbReference type="EMBL" id="KAK4536674.1"/>
    </source>
</evidence>
<evidence type="ECO:0000256" key="1">
    <source>
        <dbReference type="SAM" id="MobiDB-lite"/>
    </source>
</evidence>
<dbReference type="Proteomes" id="UP001301350">
    <property type="component" value="Unassembled WGS sequence"/>
</dbReference>
<feature type="domain" description="AAA+ ATPase" evidence="2">
    <location>
        <begin position="360"/>
        <end position="501"/>
    </location>
</feature>
<name>A0AAV9IX35_CYACA</name>
<evidence type="ECO:0000259" key="2">
    <source>
        <dbReference type="SMART" id="SM00382"/>
    </source>
</evidence>
<dbReference type="AlphaFoldDB" id="A0AAV9IX35"/>
<accession>A0AAV9IX35</accession>
<dbReference type="Pfam" id="PF00004">
    <property type="entry name" value="AAA"/>
    <property type="match status" value="1"/>
</dbReference>
<dbReference type="GO" id="GO:0016887">
    <property type="term" value="F:ATP hydrolysis activity"/>
    <property type="evidence" value="ECO:0007669"/>
    <property type="project" value="InterPro"/>
</dbReference>
<dbReference type="CDD" id="cd19481">
    <property type="entry name" value="RecA-like_protease"/>
    <property type="match status" value="1"/>
</dbReference>
<dbReference type="GO" id="GO:0005524">
    <property type="term" value="F:ATP binding"/>
    <property type="evidence" value="ECO:0007669"/>
    <property type="project" value="InterPro"/>
</dbReference>